<comment type="caution">
    <text evidence="14">The sequence shown here is derived from an EMBL/GenBank/DDBJ whole genome shotgun (WGS) entry which is preliminary data.</text>
</comment>
<keyword evidence="6 10" id="KW-0547">Nucleotide-binding</keyword>
<evidence type="ECO:0000256" key="13">
    <source>
        <dbReference type="RuleBase" id="RU003785"/>
    </source>
</evidence>
<feature type="site" description="Interaction with substrate tRNA" evidence="10">
    <location>
        <position position="123"/>
    </location>
</feature>
<feature type="binding site" evidence="10">
    <location>
        <begin position="10"/>
        <end position="17"/>
    </location>
    <ligand>
        <name>ATP</name>
        <dbReference type="ChEBI" id="CHEBI:30616"/>
    </ligand>
</feature>
<dbReference type="Gene3D" id="1.10.20.140">
    <property type="match status" value="1"/>
</dbReference>
<sequence length="320" mass="36188">MRPRVLALTGPTTSGKTAVGLALARRLGGEIISMDSRQVYRGMDIGTDKVRADERRGVPHYGLDLVDPDERYSAGRFARDARTWIAEIEQRGHLPVLVGGTGFFLRAVLTPIFQEPPLDAERRRRLRAWLGARPLDLLERWVGRLDPDRAALAVEGGRQRLLRTLEVPLLTGRSLSWWHREAPSDGPAVPALVVCLECERDELDRRIDARVSRMVERGFLDEVRGLMDRGYDAADPGMSGTGYREVAEALEGRRSLDDALDEMRRQTRRYARRQLTWFRNQLPDDAVRLDVNLGAEALVERIEALWKERRTTTTATGNDA</sequence>
<dbReference type="InterPro" id="IPR018022">
    <property type="entry name" value="IPT"/>
</dbReference>
<evidence type="ECO:0000256" key="4">
    <source>
        <dbReference type="ARBA" id="ARBA00022679"/>
    </source>
</evidence>
<dbReference type="RefSeq" id="WP_405274897.1">
    <property type="nucleotide sequence ID" value="NZ_CP144380.1"/>
</dbReference>
<keyword evidence="7 10" id="KW-0067">ATP-binding</keyword>
<feature type="binding site" evidence="10">
    <location>
        <begin position="12"/>
        <end position="17"/>
    </location>
    <ligand>
        <name>substrate</name>
    </ligand>
</feature>
<dbReference type="InterPro" id="IPR039657">
    <property type="entry name" value="Dimethylallyltransferase"/>
</dbReference>
<evidence type="ECO:0000256" key="3">
    <source>
        <dbReference type="ARBA" id="ARBA00005842"/>
    </source>
</evidence>
<evidence type="ECO:0000256" key="8">
    <source>
        <dbReference type="ARBA" id="ARBA00022842"/>
    </source>
</evidence>
<dbReference type="InterPro" id="IPR027417">
    <property type="entry name" value="P-loop_NTPase"/>
</dbReference>
<dbReference type="HAMAP" id="MF_00185">
    <property type="entry name" value="IPP_trans"/>
    <property type="match status" value="1"/>
</dbReference>
<comment type="catalytic activity">
    <reaction evidence="9 10 11">
        <text>adenosine(37) in tRNA + dimethylallyl diphosphate = N(6)-dimethylallyladenosine(37) in tRNA + diphosphate</text>
        <dbReference type="Rhea" id="RHEA:26482"/>
        <dbReference type="Rhea" id="RHEA-COMP:10162"/>
        <dbReference type="Rhea" id="RHEA-COMP:10375"/>
        <dbReference type="ChEBI" id="CHEBI:33019"/>
        <dbReference type="ChEBI" id="CHEBI:57623"/>
        <dbReference type="ChEBI" id="CHEBI:74411"/>
        <dbReference type="ChEBI" id="CHEBI:74415"/>
        <dbReference type="EC" id="2.5.1.75"/>
    </reaction>
</comment>
<dbReference type="EMBL" id="JBBHLI010000002">
    <property type="protein sequence ID" value="MEK9500442.1"/>
    <property type="molecule type" value="Genomic_DNA"/>
</dbReference>
<evidence type="ECO:0000256" key="2">
    <source>
        <dbReference type="ARBA" id="ARBA00003213"/>
    </source>
</evidence>
<keyword evidence="8 10" id="KW-0460">Magnesium</keyword>
<keyword evidence="4 10" id="KW-0808">Transferase</keyword>
<dbReference type="Proteomes" id="UP001484239">
    <property type="component" value="Unassembled WGS sequence"/>
</dbReference>
<evidence type="ECO:0000313" key="14">
    <source>
        <dbReference type="EMBL" id="MEK9500442.1"/>
    </source>
</evidence>
<comment type="subunit">
    <text evidence="10">Monomer.</text>
</comment>
<keyword evidence="5 10" id="KW-0819">tRNA processing</keyword>
<feature type="region of interest" description="Interaction with substrate tRNA" evidence="10">
    <location>
        <begin position="159"/>
        <end position="163"/>
    </location>
</feature>
<evidence type="ECO:0000256" key="5">
    <source>
        <dbReference type="ARBA" id="ARBA00022694"/>
    </source>
</evidence>
<keyword evidence="15" id="KW-1185">Reference proteome</keyword>
<accession>A0ABU9E6U0</accession>
<comment type="cofactor">
    <cofactor evidence="1 10">
        <name>Mg(2+)</name>
        <dbReference type="ChEBI" id="CHEBI:18420"/>
    </cofactor>
</comment>
<evidence type="ECO:0000256" key="11">
    <source>
        <dbReference type="RuleBase" id="RU003783"/>
    </source>
</evidence>
<feature type="region of interest" description="Interaction with substrate tRNA" evidence="10">
    <location>
        <begin position="35"/>
        <end position="38"/>
    </location>
</feature>
<evidence type="ECO:0000256" key="1">
    <source>
        <dbReference type="ARBA" id="ARBA00001946"/>
    </source>
</evidence>
<evidence type="ECO:0000256" key="10">
    <source>
        <dbReference type="HAMAP-Rule" id="MF_00185"/>
    </source>
</evidence>
<evidence type="ECO:0000313" key="15">
    <source>
        <dbReference type="Proteomes" id="UP001484239"/>
    </source>
</evidence>
<dbReference type="Pfam" id="PF01715">
    <property type="entry name" value="IPPT"/>
    <property type="match status" value="1"/>
</dbReference>
<comment type="caution">
    <text evidence="10">Lacks conserved residue(s) required for the propagation of feature annotation.</text>
</comment>
<evidence type="ECO:0000256" key="9">
    <source>
        <dbReference type="ARBA" id="ARBA00049563"/>
    </source>
</evidence>
<evidence type="ECO:0000256" key="7">
    <source>
        <dbReference type="ARBA" id="ARBA00022840"/>
    </source>
</evidence>
<proteinExistence type="inferred from homology"/>
<dbReference type="SUPFAM" id="SSF52540">
    <property type="entry name" value="P-loop containing nucleoside triphosphate hydrolases"/>
    <property type="match status" value="2"/>
</dbReference>
<dbReference type="PANTHER" id="PTHR11088:SF60">
    <property type="entry name" value="TRNA DIMETHYLALLYLTRANSFERASE"/>
    <property type="match status" value="1"/>
</dbReference>
<dbReference type="PANTHER" id="PTHR11088">
    <property type="entry name" value="TRNA DIMETHYLALLYLTRANSFERASE"/>
    <property type="match status" value="1"/>
</dbReference>
<feature type="site" description="Interaction with substrate tRNA" evidence="10">
    <location>
        <position position="101"/>
    </location>
</feature>
<comment type="similarity">
    <text evidence="3 10 13">Belongs to the IPP transferase family.</text>
</comment>
<protein>
    <recommendedName>
        <fullName evidence="10">tRNA dimethylallyltransferase</fullName>
        <ecNumber evidence="10">2.5.1.75</ecNumber>
    </recommendedName>
    <alternativeName>
        <fullName evidence="10">Dimethylallyl diphosphate:tRNA dimethylallyltransferase</fullName>
        <shortName evidence="10">DMAPP:tRNA dimethylallyltransferase</shortName>
        <shortName evidence="10">DMATase</shortName>
    </alternativeName>
    <alternativeName>
        <fullName evidence="10">Isopentenyl-diphosphate:tRNA isopentenyltransferase</fullName>
        <shortName evidence="10">IPP transferase</shortName>
        <shortName evidence="10">IPPT</shortName>
        <shortName evidence="10">IPTase</shortName>
    </alternativeName>
</protein>
<reference evidence="14 15" key="1">
    <citation type="submission" date="2024-02" db="EMBL/GenBank/DDBJ databases">
        <title>A novel Gemmatimonadota bacterium.</title>
        <authorList>
            <person name="Du Z.-J."/>
            <person name="Ye Y.-Q."/>
        </authorList>
    </citation>
    <scope>NUCLEOTIDE SEQUENCE [LARGE SCALE GENOMIC DNA]</scope>
    <source>
        <strain evidence="14 15">DH-20</strain>
    </source>
</reference>
<evidence type="ECO:0000256" key="12">
    <source>
        <dbReference type="RuleBase" id="RU003784"/>
    </source>
</evidence>
<comment type="function">
    <text evidence="2 10 12">Catalyzes the transfer of a dimethylallyl group onto the adenine at position 37 in tRNAs that read codons beginning with uridine, leading to the formation of N6-(dimethylallyl)adenosine (i(6)A).</text>
</comment>
<name>A0ABU9E6U0_9BACT</name>
<dbReference type="EC" id="2.5.1.75" evidence="10"/>
<organism evidence="14 15">
    <name type="scientific">Gaopeijia maritima</name>
    <dbReference type="NCBI Taxonomy" id="3119007"/>
    <lineage>
        <taxon>Bacteria</taxon>
        <taxon>Pseudomonadati</taxon>
        <taxon>Gemmatimonadota</taxon>
        <taxon>Longimicrobiia</taxon>
        <taxon>Gaopeijiales</taxon>
        <taxon>Gaopeijiaceae</taxon>
        <taxon>Gaopeijia</taxon>
    </lineage>
</organism>
<gene>
    <name evidence="10 14" type="primary">miaA</name>
    <name evidence="14" type="ORF">WI372_05595</name>
</gene>
<dbReference type="Gene3D" id="3.40.50.300">
    <property type="entry name" value="P-loop containing nucleotide triphosphate hydrolases"/>
    <property type="match status" value="1"/>
</dbReference>
<evidence type="ECO:0000256" key="6">
    <source>
        <dbReference type="ARBA" id="ARBA00022741"/>
    </source>
</evidence>
<dbReference type="GO" id="GO:0052381">
    <property type="term" value="F:tRNA dimethylallyltransferase activity"/>
    <property type="evidence" value="ECO:0007669"/>
    <property type="project" value="UniProtKB-EC"/>
</dbReference>
<dbReference type="NCBIfam" id="TIGR00174">
    <property type="entry name" value="miaA"/>
    <property type="match status" value="1"/>
</dbReference>